<evidence type="ECO:0008006" key="3">
    <source>
        <dbReference type="Google" id="ProtNLM"/>
    </source>
</evidence>
<evidence type="ECO:0000313" key="1">
    <source>
        <dbReference type="EMBL" id="MBM7086547.1"/>
    </source>
</evidence>
<reference evidence="1 2" key="1">
    <citation type="submission" date="2021-02" db="EMBL/GenBank/DDBJ databases">
        <authorList>
            <person name="Lee D.-H."/>
        </authorList>
    </citation>
    <scope>NUCLEOTIDE SEQUENCE [LARGE SCALE GENOMIC DNA]</scope>
    <source>
        <strain evidence="1 2">MMS20-R2-29</strain>
    </source>
</reference>
<evidence type="ECO:0000313" key="2">
    <source>
        <dbReference type="Proteomes" id="UP000809587"/>
    </source>
</evidence>
<gene>
    <name evidence="1" type="ORF">JQN84_28865</name>
</gene>
<dbReference type="InterPro" id="IPR029044">
    <property type="entry name" value="Nucleotide-diphossugar_trans"/>
</dbReference>
<sequence>MTVRRGVYFLANDYVLDRAIAFLNSFRAHHESLPLCLIPFADDIDDVLKLQSRFDFSVWSGDPAVLAACDDISRAFHGEVKGHYRKLAAWEGGYDEFVYVDTDTILLRDLSFAYDLLDTYGFVTTTSNVPANTKWVWQQSVRGTGVLTAEQIEYAAGTQFIASRKECLRFAEVLPRMDAALALSGHMALVTLEMPLLNYLMVTSGRPYTSLRVLAGAEGGGEPPPGDIPQERWAGDPIGPVRDGRLVTPGSPPVFLVHWAGMWWELERGDRVELPHGDLWSYYRWLGDAGGHLADLP</sequence>
<dbReference type="EMBL" id="JAFEUO010000010">
    <property type="protein sequence ID" value="MBM7086547.1"/>
    <property type="molecule type" value="Genomic_DNA"/>
</dbReference>
<dbReference type="RefSeq" id="WP_204961742.1">
    <property type="nucleotide sequence ID" value="NZ_JAFEUO010000010.1"/>
</dbReference>
<organism evidence="1 2">
    <name type="scientific">Micromonospora humidisoli</name>
    <dbReference type="NCBI Taxonomy" id="2807622"/>
    <lineage>
        <taxon>Bacteria</taxon>
        <taxon>Bacillati</taxon>
        <taxon>Actinomycetota</taxon>
        <taxon>Actinomycetes</taxon>
        <taxon>Micromonosporales</taxon>
        <taxon>Micromonosporaceae</taxon>
        <taxon>Micromonospora</taxon>
    </lineage>
</organism>
<comment type="caution">
    <text evidence="1">The sequence shown here is derived from an EMBL/GenBank/DDBJ whole genome shotgun (WGS) entry which is preliminary data.</text>
</comment>
<keyword evidence="2" id="KW-1185">Reference proteome</keyword>
<name>A0ABS2JJ70_9ACTN</name>
<accession>A0ABS2JJ70</accession>
<dbReference type="SUPFAM" id="SSF53448">
    <property type="entry name" value="Nucleotide-diphospho-sugar transferases"/>
    <property type="match status" value="1"/>
</dbReference>
<dbReference type="Proteomes" id="UP000809587">
    <property type="component" value="Unassembled WGS sequence"/>
</dbReference>
<protein>
    <recommendedName>
        <fullName evidence="3">Nucleotide-diphospho-sugar transferase</fullName>
    </recommendedName>
</protein>
<proteinExistence type="predicted"/>